<dbReference type="PANTHER" id="PTHR15160:SF1">
    <property type="entry name" value="VON HIPPEL-LINDAU DISEASE TUMOR SUPPRESSOR"/>
    <property type="match status" value="1"/>
</dbReference>
<sequence>MDKKVELQVLNITNSQAQVGAFAMLLGEVDGERQLPIIIGPAEAQATALYLKGIKTPRPLTHDLFMTTLGVLGASLLRVLIYKAKDGIFYSYIYLKRDEEIIRIDTRTSDAVALAIRAECPILIYESILEQECLRISNEERRHPEESDDENDEEESEDEKKRDLPRNVTSMSLEEALEQAIKDENYELAAKIRDRINSRNQNQ</sequence>
<dbReference type="AlphaFoldDB" id="A0A174MYU1"/>
<feature type="compositionally biased region" description="Acidic residues" evidence="1">
    <location>
        <begin position="146"/>
        <end position="157"/>
    </location>
</feature>
<evidence type="ECO:0000313" key="4">
    <source>
        <dbReference type="EMBL" id="CUP40231.1"/>
    </source>
</evidence>
<dbReference type="EMBL" id="CZBI01000001">
    <property type="protein sequence ID" value="CUP40231.1"/>
    <property type="molecule type" value="Genomic_DNA"/>
</dbReference>
<evidence type="ECO:0000256" key="1">
    <source>
        <dbReference type="SAM" id="MobiDB-lite"/>
    </source>
</evidence>
<dbReference type="Pfam" id="PF02151">
    <property type="entry name" value="UVR"/>
    <property type="match status" value="1"/>
</dbReference>
<gene>
    <name evidence="4" type="ORF">ERS852557_00474</name>
</gene>
<dbReference type="PANTHER" id="PTHR15160">
    <property type="entry name" value="VON HIPPEL-LINDAU PROTEIN"/>
    <property type="match status" value="1"/>
</dbReference>
<evidence type="ECO:0000259" key="3">
    <source>
        <dbReference type="PROSITE" id="PS51658"/>
    </source>
</evidence>
<evidence type="ECO:0000313" key="5">
    <source>
        <dbReference type="Proteomes" id="UP000095541"/>
    </source>
</evidence>
<dbReference type="InterPro" id="IPR001943">
    <property type="entry name" value="UVR_dom"/>
</dbReference>
<dbReference type="Gene3D" id="3.10.690.10">
    <property type="entry name" value="Bifunctional nuclease domain"/>
    <property type="match status" value="1"/>
</dbReference>
<reference evidence="4 5" key="1">
    <citation type="submission" date="2015-09" db="EMBL/GenBank/DDBJ databases">
        <authorList>
            <consortium name="Pathogen Informatics"/>
        </authorList>
    </citation>
    <scope>NUCLEOTIDE SEQUENCE [LARGE SCALE GENOMIC DNA]</scope>
    <source>
        <strain evidence="4 5">2789STDY5834945</strain>
    </source>
</reference>
<dbReference type="SUPFAM" id="SSF103256">
    <property type="entry name" value="Hypothetical protein TM0160"/>
    <property type="match status" value="1"/>
</dbReference>
<dbReference type="Proteomes" id="UP000095541">
    <property type="component" value="Unassembled WGS sequence"/>
</dbReference>
<dbReference type="PROSITE" id="PS51658">
    <property type="entry name" value="BFN"/>
    <property type="match status" value="1"/>
</dbReference>
<organism evidence="4 5">
    <name type="scientific">Bacteroides thetaiotaomicron</name>
    <dbReference type="NCBI Taxonomy" id="818"/>
    <lineage>
        <taxon>Bacteria</taxon>
        <taxon>Pseudomonadati</taxon>
        <taxon>Bacteroidota</taxon>
        <taxon>Bacteroidia</taxon>
        <taxon>Bacteroidales</taxon>
        <taxon>Bacteroidaceae</taxon>
        <taxon>Bacteroides</taxon>
    </lineage>
</organism>
<dbReference type="GO" id="GO:0004518">
    <property type="term" value="F:nuclease activity"/>
    <property type="evidence" value="ECO:0007669"/>
    <property type="project" value="InterPro"/>
</dbReference>
<accession>A0A174MYU1</accession>
<evidence type="ECO:0000259" key="2">
    <source>
        <dbReference type="PROSITE" id="PS50151"/>
    </source>
</evidence>
<feature type="region of interest" description="Disordered" evidence="1">
    <location>
        <begin position="140"/>
        <end position="169"/>
    </location>
</feature>
<dbReference type="Pfam" id="PF02577">
    <property type="entry name" value="BFN_dom"/>
    <property type="match status" value="1"/>
</dbReference>
<proteinExistence type="predicted"/>
<feature type="domain" description="BFN" evidence="3">
    <location>
        <begin position="4"/>
        <end position="136"/>
    </location>
</feature>
<protein>
    <submittedName>
        <fullName evidence="4">Uncharacterized ACR, COG1259</fullName>
    </submittedName>
</protein>
<dbReference type="RefSeq" id="WP_055216903.1">
    <property type="nucleotide sequence ID" value="NZ_CAXSMB010000004.1"/>
</dbReference>
<feature type="domain" description="UVR" evidence="2">
    <location>
        <begin position="167"/>
        <end position="202"/>
    </location>
</feature>
<dbReference type="InterPro" id="IPR003729">
    <property type="entry name" value="Bi_nuclease_dom"/>
</dbReference>
<dbReference type="PROSITE" id="PS50151">
    <property type="entry name" value="UVR"/>
    <property type="match status" value="1"/>
</dbReference>
<dbReference type="InterPro" id="IPR036104">
    <property type="entry name" value="BFN_sf"/>
</dbReference>
<name>A0A174MYU1_BACT4</name>